<evidence type="ECO:0000313" key="3">
    <source>
        <dbReference type="RefSeq" id="XP_022818990.1"/>
    </source>
</evidence>
<reference evidence="3" key="1">
    <citation type="submission" date="2025-08" db="UniProtKB">
        <authorList>
            <consortium name="RefSeq"/>
        </authorList>
    </citation>
    <scope>IDENTIFICATION</scope>
    <source>
        <strain evidence="3">Ishihara</strain>
        <tissue evidence="3">Whole body</tissue>
    </source>
</reference>
<dbReference type="RefSeq" id="XP_022818990.1">
    <property type="nucleotide sequence ID" value="XM_022963222.1"/>
</dbReference>
<dbReference type="KEGG" id="sliu:111351323"/>
<name>A0A9J7IPY1_SPOLT</name>
<evidence type="ECO:0000256" key="1">
    <source>
        <dbReference type="SAM" id="MobiDB-lite"/>
    </source>
</evidence>
<gene>
    <name evidence="3" type="primary">LOC111351323</name>
</gene>
<keyword evidence="2" id="KW-1185">Reference proteome</keyword>
<feature type="compositionally biased region" description="Basic residues" evidence="1">
    <location>
        <begin position="54"/>
        <end position="64"/>
    </location>
</feature>
<sequence length="400" mass="45915">MSRHKENIFLEKFNLLNSQERNEEVIRWSSSSSSDYDNSSYSEQQCNKNNSLKTSRKRKRKKKLPKNLSNLDVTIIDAPKNSDYREKSPILMEKCMQCPVSPILTSTKLPPKNSTSPILGIKTVQPKSPILMQKNQSLRYSNKSRKKLAYCEDKILSMNVGNQQDYSPKIPDRDGSGISIQPTDLQSNDFSIDKTINEESRSSLKSLILNNVKNYFNSHFSSDSASQHISDTPTPEECSKCDSIEILSCKTQTLTNVPIIKQENSSNSDTSTYFEKNKKLKYKKGGLACRLNMLLKKQNAQISLWQHEKFLAGNCNFVMPKEEHRVFCIKNIEFKYGCYCINAVDVKNDSYVIFINAFYVTNNICSESVLKLYDPYRICTLRNCKIILNVIKFELEKLTI</sequence>
<dbReference type="GeneID" id="111351323"/>
<feature type="compositionally biased region" description="Low complexity" evidence="1">
    <location>
        <begin position="29"/>
        <end position="53"/>
    </location>
</feature>
<proteinExistence type="predicted"/>
<dbReference type="AlphaFoldDB" id="A0A9J7IPY1"/>
<dbReference type="OrthoDB" id="7475009at2759"/>
<protein>
    <submittedName>
        <fullName evidence="3">Uncharacterized protein LOC111351323</fullName>
    </submittedName>
</protein>
<organism evidence="2 3">
    <name type="scientific">Spodoptera litura</name>
    <name type="common">Asian cotton leafworm</name>
    <dbReference type="NCBI Taxonomy" id="69820"/>
    <lineage>
        <taxon>Eukaryota</taxon>
        <taxon>Metazoa</taxon>
        <taxon>Ecdysozoa</taxon>
        <taxon>Arthropoda</taxon>
        <taxon>Hexapoda</taxon>
        <taxon>Insecta</taxon>
        <taxon>Pterygota</taxon>
        <taxon>Neoptera</taxon>
        <taxon>Endopterygota</taxon>
        <taxon>Lepidoptera</taxon>
        <taxon>Glossata</taxon>
        <taxon>Ditrysia</taxon>
        <taxon>Noctuoidea</taxon>
        <taxon>Noctuidae</taxon>
        <taxon>Amphipyrinae</taxon>
        <taxon>Spodoptera</taxon>
    </lineage>
</organism>
<feature type="region of interest" description="Disordered" evidence="1">
    <location>
        <begin position="29"/>
        <end position="64"/>
    </location>
</feature>
<accession>A0A9J7IPY1</accession>
<evidence type="ECO:0000313" key="2">
    <source>
        <dbReference type="Proteomes" id="UP000301870"/>
    </source>
</evidence>
<dbReference type="Proteomes" id="UP000301870">
    <property type="component" value="Chromosome 13"/>
</dbReference>